<dbReference type="EMBL" id="CVQI01037157">
    <property type="protein sequence ID" value="CRK47944.1"/>
    <property type="molecule type" value="Genomic_DNA"/>
</dbReference>
<evidence type="ECO:0000313" key="12">
    <source>
        <dbReference type="Proteomes" id="UP000045706"/>
    </source>
</evidence>
<dbReference type="InterPro" id="IPR007207">
    <property type="entry name" value="Not_N"/>
</dbReference>
<dbReference type="GO" id="GO:0005634">
    <property type="term" value="C:nucleus"/>
    <property type="evidence" value="ECO:0007669"/>
    <property type="project" value="UniProtKB-SubCell"/>
</dbReference>
<dbReference type="AlphaFoldDB" id="A0A0G4NND8"/>
<proteinExistence type="inferred from homology"/>
<name>A0A0G4NND8_VERLO</name>
<protein>
    <recommendedName>
        <fullName evidence="10">CCR4-Not complex component Not N-terminal domain-containing protein</fullName>
    </recommendedName>
</protein>
<feature type="domain" description="CCR4-Not complex component Not N-terminal" evidence="10">
    <location>
        <begin position="1"/>
        <end position="101"/>
    </location>
</feature>
<sequence length="102" mass="11541">MERFKAVEKAMKTKAYSKEGLASSQKLDPAEQARAEAGEFLGNQVDELELQIETLEAESESIQATMKKGKSQGAKADRIAEIDRIIERHKWHQGKLELIRRS</sequence>
<evidence type="ECO:0000256" key="3">
    <source>
        <dbReference type="ARBA" id="ARBA00007682"/>
    </source>
</evidence>
<dbReference type="InterPro" id="IPR040168">
    <property type="entry name" value="Not2/3/5"/>
</dbReference>
<evidence type="ECO:0000256" key="2">
    <source>
        <dbReference type="ARBA" id="ARBA00004496"/>
    </source>
</evidence>
<dbReference type="Proteomes" id="UP000045706">
    <property type="component" value="Unassembled WGS sequence"/>
</dbReference>
<evidence type="ECO:0000256" key="8">
    <source>
        <dbReference type="ARBA" id="ARBA00023242"/>
    </source>
</evidence>
<dbReference type="PANTHER" id="PTHR23326">
    <property type="entry name" value="CCR4 NOT-RELATED"/>
    <property type="match status" value="1"/>
</dbReference>
<evidence type="ECO:0000256" key="1">
    <source>
        <dbReference type="ARBA" id="ARBA00004123"/>
    </source>
</evidence>
<dbReference type="GO" id="GO:0005737">
    <property type="term" value="C:cytoplasm"/>
    <property type="evidence" value="ECO:0007669"/>
    <property type="project" value="UniProtKB-SubCell"/>
</dbReference>
<evidence type="ECO:0000313" key="11">
    <source>
        <dbReference type="EMBL" id="CRK47944.1"/>
    </source>
</evidence>
<evidence type="ECO:0000256" key="9">
    <source>
        <dbReference type="SAM" id="Coils"/>
    </source>
</evidence>
<feature type="non-terminal residue" evidence="11">
    <location>
        <position position="102"/>
    </location>
</feature>
<keyword evidence="7" id="KW-0804">Transcription</keyword>
<evidence type="ECO:0000256" key="5">
    <source>
        <dbReference type="ARBA" id="ARBA00022491"/>
    </source>
</evidence>
<comment type="similarity">
    <text evidence="3">Belongs to the CNOT2/3/5 family.</text>
</comment>
<feature type="coiled-coil region" evidence="9">
    <location>
        <begin position="38"/>
        <end position="72"/>
    </location>
</feature>
<evidence type="ECO:0000256" key="7">
    <source>
        <dbReference type="ARBA" id="ARBA00023163"/>
    </source>
</evidence>
<keyword evidence="6" id="KW-0805">Transcription regulation</keyword>
<accession>A0A0G4NND8</accession>
<organism evidence="11 12">
    <name type="scientific">Verticillium longisporum</name>
    <name type="common">Verticillium dahliae var. longisporum</name>
    <dbReference type="NCBI Taxonomy" id="100787"/>
    <lineage>
        <taxon>Eukaryota</taxon>
        <taxon>Fungi</taxon>
        <taxon>Dikarya</taxon>
        <taxon>Ascomycota</taxon>
        <taxon>Pezizomycotina</taxon>
        <taxon>Sordariomycetes</taxon>
        <taxon>Hypocreomycetidae</taxon>
        <taxon>Glomerellales</taxon>
        <taxon>Plectosphaerellaceae</taxon>
        <taxon>Verticillium</taxon>
    </lineage>
</organism>
<evidence type="ECO:0000256" key="4">
    <source>
        <dbReference type="ARBA" id="ARBA00022490"/>
    </source>
</evidence>
<evidence type="ECO:0000259" key="10">
    <source>
        <dbReference type="Pfam" id="PF04065"/>
    </source>
</evidence>
<dbReference type="GO" id="GO:0030015">
    <property type="term" value="C:CCR4-NOT core complex"/>
    <property type="evidence" value="ECO:0007669"/>
    <property type="project" value="InterPro"/>
</dbReference>
<keyword evidence="5" id="KW-0678">Repressor</keyword>
<comment type="subcellular location">
    <subcellularLocation>
        <location evidence="2">Cytoplasm</location>
    </subcellularLocation>
    <subcellularLocation>
        <location evidence="1">Nucleus</location>
    </subcellularLocation>
</comment>
<keyword evidence="8" id="KW-0539">Nucleus</keyword>
<reference evidence="12" key="1">
    <citation type="submission" date="2015-05" db="EMBL/GenBank/DDBJ databases">
        <authorList>
            <person name="Fogelqvist Johan"/>
        </authorList>
    </citation>
    <scope>NUCLEOTIDE SEQUENCE [LARGE SCALE GENOMIC DNA]</scope>
</reference>
<evidence type="ECO:0000256" key="6">
    <source>
        <dbReference type="ARBA" id="ARBA00023015"/>
    </source>
</evidence>
<gene>
    <name evidence="11" type="ORF">BN1723_020449</name>
</gene>
<dbReference type="GO" id="GO:0006355">
    <property type="term" value="P:regulation of DNA-templated transcription"/>
    <property type="evidence" value="ECO:0007669"/>
    <property type="project" value="InterPro"/>
</dbReference>
<keyword evidence="9" id="KW-0175">Coiled coil</keyword>
<dbReference type="Pfam" id="PF04065">
    <property type="entry name" value="Not3"/>
    <property type="match status" value="1"/>
</dbReference>
<keyword evidence="4" id="KW-0963">Cytoplasm</keyword>